<reference evidence="2" key="1">
    <citation type="journal article" date="2020" name="mSystems">
        <title>Genome- and Community-Level Interaction Insights into Carbon Utilization and Element Cycling Functions of Hydrothermarchaeota in Hydrothermal Sediment.</title>
        <authorList>
            <person name="Zhou Z."/>
            <person name="Liu Y."/>
            <person name="Xu W."/>
            <person name="Pan J."/>
            <person name="Luo Z.H."/>
            <person name="Li M."/>
        </authorList>
    </citation>
    <scope>NUCLEOTIDE SEQUENCE [LARGE SCALE GENOMIC DNA]</scope>
    <source>
        <strain evidence="2">HyVt-456</strain>
    </source>
</reference>
<gene>
    <name evidence="2" type="ORF">ENJ10_11690</name>
</gene>
<feature type="signal peptide" evidence="1">
    <location>
        <begin position="1"/>
        <end position="18"/>
    </location>
</feature>
<dbReference type="EMBL" id="DRLD01000325">
    <property type="protein sequence ID" value="HED11342.1"/>
    <property type="molecule type" value="Genomic_DNA"/>
</dbReference>
<feature type="non-terminal residue" evidence="2">
    <location>
        <position position="192"/>
    </location>
</feature>
<accession>A0A7V1PW82</accession>
<organism evidence="2">
    <name type="scientific">Caldithrix abyssi</name>
    <dbReference type="NCBI Taxonomy" id="187145"/>
    <lineage>
        <taxon>Bacteria</taxon>
        <taxon>Pseudomonadati</taxon>
        <taxon>Calditrichota</taxon>
        <taxon>Calditrichia</taxon>
        <taxon>Calditrichales</taxon>
        <taxon>Calditrichaceae</taxon>
        <taxon>Caldithrix</taxon>
    </lineage>
</organism>
<keyword evidence="1" id="KW-0732">Signal</keyword>
<proteinExistence type="predicted"/>
<dbReference type="AlphaFoldDB" id="A0A7V1PW82"/>
<comment type="caution">
    <text evidence="2">The sequence shown here is derived from an EMBL/GenBank/DDBJ whole genome shotgun (WGS) entry which is preliminary data.</text>
</comment>
<evidence type="ECO:0000313" key="2">
    <source>
        <dbReference type="EMBL" id="HED11342.1"/>
    </source>
</evidence>
<sequence>MKKFTLILSVLCPLFLLGQTSTSRKTNSLKDDVYLHPIDIITPYTLKKGEWIYAQSIQTLPFPSWAFVGITDKLTAEIDLLPWIFGAFSDLKKPIPSLNFRYRFNEQKDLMPTIGVEAMYVYFWDRFQRFETPALSVWENGTYFHLKPTVGYRIKDEWDINLSVGVDYIGELILQNNNALNFQTKTFTNSWN</sequence>
<name>A0A7V1PW82_CALAY</name>
<dbReference type="Proteomes" id="UP000886005">
    <property type="component" value="Unassembled WGS sequence"/>
</dbReference>
<protein>
    <submittedName>
        <fullName evidence="2">Uncharacterized protein</fullName>
    </submittedName>
</protein>
<evidence type="ECO:0000256" key="1">
    <source>
        <dbReference type="SAM" id="SignalP"/>
    </source>
</evidence>
<feature type="chain" id="PRO_5031198356" evidence="1">
    <location>
        <begin position="19"/>
        <end position="192"/>
    </location>
</feature>
<dbReference type="Gene3D" id="2.40.160.20">
    <property type="match status" value="1"/>
</dbReference>